<sequence>MHTNLQVVGVKKLNKDNYDKWATCMESYLQGQDLWEVFGGNEVTQPEEDANGILRKWKIKAGGALKNHDNSKRFERKCYNCGKTGHIAKDYWSNKRLAESNVATSKPKEKNEDEWDAKASFAMEEEELALTITMAELLVAYIGKTIVALQYSPNQVPLQDVYHVLDKTRRNKTVDLWHMWLGHVSFSKLSMMMKKLMLNGLPRLDARTDTVCVGCQYERIWAEAMRTAAFVINKLPQQRLGFVSPFEKFWDMKPTVSYFRVLGYDSQRKGWKCCDPITGRCYTSRNVVFDEASSWWSLEKESTTDSKEFRDKLQQRFGEQTALIRSSSKESEDSYNGDSVRETHNP</sequence>
<keyword evidence="2" id="KW-1185">Reference proteome</keyword>
<dbReference type="EMBL" id="CM047898">
    <property type="protein sequence ID" value="KAJ0104599.1"/>
    <property type="molecule type" value="Genomic_DNA"/>
</dbReference>
<organism evidence="1 2">
    <name type="scientific">Pistacia atlantica</name>
    <dbReference type="NCBI Taxonomy" id="434234"/>
    <lineage>
        <taxon>Eukaryota</taxon>
        <taxon>Viridiplantae</taxon>
        <taxon>Streptophyta</taxon>
        <taxon>Embryophyta</taxon>
        <taxon>Tracheophyta</taxon>
        <taxon>Spermatophyta</taxon>
        <taxon>Magnoliopsida</taxon>
        <taxon>eudicotyledons</taxon>
        <taxon>Gunneridae</taxon>
        <taxon>Pentapetalae</taxon>
        <taxon>rosids</taxon>
        <taxon>malvids</taxon>
        <taxon>Sapindales</taxon>
        <taxon>Anacardiaceae</taxon>
        <taxon>Pistacia</taxon>
    </lineage>
</organism>
<proteinExistence type="predicted"/>
<reference evidence="2" key="1">
    <citation type="journal article" date="2023" name="G3 (Bethesda)">
        <title>Genome assembly and association tests identify interacting loci associated with vigor, precocity, and sex in interspecific pistachio rootstocks.</title>
        <authorList>
            <person name="Palmer W."/>
            <person name="Jacygrad E."/>
            <person name="Sagayaradj S."/>
            <person name="Cavanaugh K."/>
            <person name="Han R."/>
            <person name="Bertier L."/>
            <person name="Beede B."/>
            <person name="Kafkas S."/>
            <person name="Golino D."/>
            <person name="Preece J."/>
            <person name="Michelmore R."/>
        </authorList>
    </citation>
    <scope>NUCLEOTIDE SEQUENCE [LARGE SCALE GENOMIC DNA]</scope>
</reference>
<evidence type="ECO:0000313" key="2">
    <source>
        <dbReference type="Proteomes" id="UP001164250"/>
    </source>
</evidence>
<evidence type="ECO:0000313" key="1">
    <source>
        <dbReference type="EMBL" id="KAJ0104599.1"/>
    </source>
</evidence>
<dbReference type="Proteomes" id="UP001164250">
    <property type="component" value="Chromosome 2"/>
</dbReference>
<comment type="caution">
    <text evidence="1">The sequence shown here is derived from an EMBL/GenBank/DDBJ whole genome shotgun (WGS) entry which is preliminary data.</text>
</comment>
<protein>
    <submittedName>
        <fullName evidence="1">Uncharacterized protein</fullName>
    </submittedName>
</protein>
<name>A0ACC1BXX8_9ROSI</name>
<gene>
    <name evidence="1" type="ORF">Patl1_19397</name>
</gene>
<accession>A0ACC1BXX8</accession>